<keyword evidence="4 9" id="KW-0645">Protease</keyword>
<dbReference type="PANTHER" id="PTHR43806:SF66">
    <property type="entry name" value="SERIN ENDOPEPTIDASE"/>
    <property type="match status" value="1"/>
</dbReference>
<dbReference type="GO" id="GO:0006508">
    <property type="term" value="P:proteolysis"/>
    <property type="evidence" value="ECO:0007669"/>
    <property type="project" value="UniProtKB-KW"/>
</dbReference>
<dbReference type="InterPro" id="IPR034187">
    <property type="entry name" value="Peptidases_S8_5"/>
</dbReference>
<dbReference type="SUPFAM" id="SSF52025">
    <property type="entry name" value="PA domain"/>
    <property type="match status" value="1"/>
</dbReference>
<dbReference type="EMBL" id="LUEZ02000122">
    <property type="protein sequence ID" value="RDB16703.1"/>
    <property type="molecule type" value="Genomic_DNA"/>
</dbReference>
<dbReference type="PROSITE" id="PS51892">
    <property type="entry name" value="SUBTILASE"/>
    <property type="match status" value="1"/>
</dbReference>
<reference evidence="15" key="1">
    <citation type="submission" date="2018-04" db="EMBL/GenBank/DDBJ databases">
        <title>Whole genome sequencing of Hypsizygus marmoreus.</title>
        <authorList>
            <person name="Choi I.-G."/>
            <person name="Min B."/>
            <person name="Kim J.-G."/>
            <person name="Kim S."/>
            <person name="Oh Y.-L."/>
            <person name="Kong W.-S."/>
            <person name="Park H."/>
            <person name="Jeong J."/>
            <person name="Song E.-S."/>
        </authorList>
    </citation>
    <scope>NUCLEOTIDE SEQUENCE [LARGE SCALE GENOMIC DNA]</scope>
    <source>
        <strain evidence="15">51987-8</strain>
    </source>
</reference>
<dbReference type="InParanoid" id="A0A369JAE3"/>
<evidence type="ECO:0000256" key="5">
    <source>
        <dbReference type="ARBA" id="ARBA00022729"/>
    </source>
</evidence>
<keyword evidence="6 9" id="KW-0378">Hydrolase</keyword>
<comment type="similarity">
    <text evidence="1 9 10">Belongs to the peptidase S8 family.</text>
</comment>
<dbReference type="GO" id="GO:0004252">
    <property type="term" value="F:serine-type endopeptidase activity"/>
    <property type="evidence" value="ECO:0007669"/>
    <property type="project" value="UniProtKB-UniRule"/>
</dbReference>
<dbReference type="InterPro" id="IPR003137">
    <property type="entry name" value="PA_domain"/>
</dbReference>
<comment type="caution">
    <text evidence="15">The sequence shown here is derived from an EMBL/GenBank/DDBJ whole genome shotgun (WGS) entry which is preliminary data.</text>
</comment>
<dbReference type="AlphaFoldDB" id="A0A369JAE3"/>
<keyword evidence="5 11" id="KW-0732">Signal</keyword>
<feature type="chain" id="PRO_5016836023" evidence="11">
    <location>
        <begin position="21"/>
        <end position="892"/>
    </location>
</feature>
<dbReference type="InterPro" id="IPR000209">
    <property type="entry name" value="Peptidase_S8/S53_dom"/>
</dbReference>
<dbReference type="PROSITE" id="PS00138">
    <property type="entry name" value="SUBTILASE_SER"/>
    <property type="match status" value="1"/>
</dbReference>
<evidence type="ECO:0000259" key="14">
    <source>
        <dbReference type="Pfam" id="PF06280"/>
    </source>
</evidence>
<keyword evidence="7 9" id="KW-0720">Serine protease</keyword>
<dbReference type="SUPFAM" id="SSF52743">
    <property type="entry name" value="Subtilisin-like"/>
    <property type="match status" value="1"/>
</dbReference>
<dbReference type="InterPro" id="IPR023827">
    <property type="entry name" value="Peptidase_S8_Asp-AS"/>
</dbReference>
<organism evidence="15 16">
    <name type="scientific">Hypsizygus marmoreus</name>
    <name type="common">White beech mushroom</name>
    <name type="synonym">Agaricus marmoreus</name>
    <dbReference type="NCBI Taxonomy" id="39966"/>
    <lineage>
        <taxon>Eukaryota</taxon>
        <taxon>Fungi</taxon>
        <taxon>Dikarya</taxon>
        <taxon>Basidiomycota</taxon>
        <taxon>Agaricomycotina</taxon>
        <taxon>Agaricomycetes</taxon>
        <taxon>Agaricomycetidae</taxon>
        <taxon>Agaricales</taxon>
        <taxon>Tricholomatineae</taxon>
        <taxon>Lyophyllaceae</taxon>
        <taxon>Hypsizygus</taxon>
    </lineage>
</organism>
<evidence type="ECO:0000256" key="4">
    <source>
        <dbReference type="ARBA" id="ARBA00022670"/>
    </source>
</evidence>
<evidence type="ECO:0000313" key="15">
    <source>
        <dbReference type="EMBL" id="RDB16703.1"/>
    </source>
</evidence>
<feature type="domain" description="PA" evidence="13">
    <location>
        <begin position="382"/>
        <end position="452"/>
    </location>
</feature>
<feature type="signal peptide" evidence="11">
    <location>
        <begin position="1"/>
        <end position="20"/>
    </location>
</feature>
<dbReference type="InterPro" id="IPR015500">
    <property type="entry name" value="Peptidase_S8_subtilisin-rel"/>
</dbReference>
<dbReference type="InterPro" id="IPR036852">
    <property type="entry name" value="Peptidase_S8/S53_dom_sf"/>
</dbReference>
<dbReference type="InterPro" id="IPR050131">
    <property type="entry name" value="Peptidase_S8_subtilisin-like"/>
</dbReference>
<proteinExistence type="inferred from homology"/>
<evidence type="ECO:0000256" key="8">
    <source>
        <dbReference type="PIRSR" id="PIRSR615500-1"/>
    </source>
</evidence>
<dbReference type="InterPro" id="IPR046450">
    <property type="entry name" value="PA_dom_sf"/>
</dbReference>
<keyword evidence="3" id="KW-0964">Secreted</keyword>
<feature type="active site" description="Charge relay system" evidence="8 9">
    <location>
        <position position="528"/>
    </location>
</feature>
<evidence type="ECO:0000259" key="12">
    <source>
        <dbReference type="Pfam" id="PF00082"/>
    </source>
</evidence>
<evidence type="ECO:0000256" key="11">
    <source>
        <dbReference type="SAM" id="SignalP"/>
    </source>
</evidence>
<dbReference type="PROSITE" id="PS00136">
    <property type="entry name" value="SUBTILASE_ASP"/>
    <property type="match status" value="1"/>
</dbReference>
<dbReference type="Pfam" id="PF00082">
    <property type="entry name" value="Peptidase_S8"/>
    <property type="match status" value="1"/>
</dbReference>
<feature type="active site" description="Charge relay system" evidence="8 9">
    <location>
        <position position="217"/>
    </location>
</feature>
<dbReference type="InterPro" id="IPR023828">
    <property type="entry name" value="Peptidase_S8_Ser-AS"/>
</dbReference>
<dbReference type="OrthoDB" id="206201at2759"/>
<dbReference type="Proteomes" id="UP000076154">
    <property type="component" value="Unassembled WGS sequence"/>
</dbReference>
<evidence type="ECO:0000259" key="13">
    <source>
        <dbReference type="Pfam" id="PF02225"/>
    </source>
</evidence>
<evidence type="ECO:0000256" key="6">
    <source>
        <dbReference type="ARBA" id="ARBA00022801"/>
    </source>
</evidence>
<evidence type="ECO:0000256" key="10">
    <source>
        <dbReference type="RuleBase" id="RU003355"/>
    </source>
</evidence>
<dbReference type="PROSITE" id="PS00137">
    <property type="entry name" value="SUBTILASE_HIS"/>
    <property type="match status" value="1"/>
</dbReference>
<keyword evidence="2" id="KW-0134">Cell wall</keyword>
<feature type="active site" description="Charge relay system" evidence="8 9">
    <location>
        <position position="167"/>
    </location>
</feature>
<accession>A0A369JAE3</accession>
<dbReference type="Gene3D" id="3.50.30.30">
    <property type="match status" value="1"/>
</dbReference>
<evidence type="ECO:0000256" key="9">
    <source>
        <dbReference type="PROSITE-ProRule" id="PRU01240"/>
    </source>
</evidence>
<dbReference type="Pfam" id="PF06280">
    <property type="entry name" value="fn3_5"/>
    <property type="match status" value="1"/>
</dbReference>
<dbReference type="GO" id="GO:0016020">
    <property type="term" value="C:membrane"/>
    <property type="evidence" value="ECO:0007669"/>
    <property type="project" value="InterPro"/>
</dbReference>
<dbReference type="PANTHER" id="PTHR43806">
    <property type="entry name" value="PEPTIDASE S8"/>
    <property type="match status" value="1"/>
</dbReference>
<name>A0A369JAE3_HYPMA</name>
<feature type="domain" description="C5a peptidase/Subtilisin-like protease SBT2-like Fn3-like" evidence="14">
    <location>
        <begin position="606"/>
        <end position="713"/>
    </location>
</feature>
<dbReference type="CDD" id="cd02124">
    <property type="entry name" value="PA_PoS1_like"/>
    <property type="match status" value="1"/>
</dbReference>
<dbReference type="InterPro" id="IPR022398">
    <property type="entry name" value="Peptidase_S8_His-AS"/>
</dbReference>
<gene>
    <name evidence="15" type="primary">vpr</name>
    <name evidence="15" type="ORF">Hypma_002531</name>
</gene>
<dbReference type="Pfam" id="PF02225">
    <property type="entry name" value="PA"/>
    <property type="match status" value="1"/>
</dbReference>
<dbReference type="GO" id="GO:0005615">
    <property type="term" value="C:extracellular space"/>
    <property type="evidence" value="ECO:0007669"/>
    <property type="project" value="TreeGrafter"/>
</dbReference>
<evidence type="ECO:0000256" key="1">
    <source>
        <dbReference type="ARBA" id="ARBA00011073"/>
    </source>
</evidence>
<dbReference type="InterPro" id="IPR010435">
    <property type="entry name" value="C5a/SBT2-like_Fn3"/>
</dbReference>
<keyword evidence="16" id="KW-1185">Reference proteome</keyword>
<dbReference type="STRING" id="39966.A0A369JAE3"/>
<dbReference type="Gene3D" id="3.40.50.200">
    <property type="entry name" value="Peptidase S8/S53 domain"/>
    <property type="match status" value="1"/>
</dbReference>
<dbReference type="CDD" id="cd07489">
    <property type="entry name" value="Peptidases_S8_5"/>
    <property type="match status" value="1"/>
</dbReference>
<sequence>MKSFVWLIAPSLLSTGLVLSAVPLSSVKRESNLPTVANKFIVEVDTLSSIPDKRDLSPHEYLYEVLKKRDVSFEVNKEFNSQGLFVGAALTLTDAQDATSLLNAPGIKAIRPVRKFNRPVPVKQHVVTGRNDPAIPPDSQSTHILTGVDKLHAEGITGKGIKIGILDTGIDYTHPALGGGFGAGHKVIGGFDLVGDAYDGTNTPIPDSDPLDQCAGHGTHVAGIIGADPHNDFNISGVAYDASLSAYRVFGCEGFVTDDVIVDALLLGVKDGQDILTLSLGGADGWTESSSAVVASRIAATGKIVTIAAGNDGSSGSWYTSSPGNGIDVISVASLDNTVIPLQNATVGGVAHAPITYFLTFPLEFTETLPIFATSNDTTVVDDACAPLPPAIPDLSAYVVIVRRGTCTFVQKLSNIAAKGAKVALIYDNGNGFAPISVGTFPAALIQAADGEFLVSQFAAGVPVTLTFPQTGGSTNFPDPAGGLISSFTSYGPSNDFFFKPSVAAPGGNILSTLPTTQGSFGVESGTSMATPFVAGSAALLFSVKGKSPSVGRTARTLFETTAKRVPSTHTDGDPLQTVTQQGAGLINVFDAIHTTTIVSPGQLVLNDTAHFKSPQTFTIRNTSRSVKRYKLTHVPAGTAETVTPGTIFPALGPVPLTTAAASVTFSQTSVTVFPGQSITITARFSLPRGDASTFPVFSGFIQITSGSESLHVTYLGLGASLKNKQVVDNTDFFFGVPIPAILDSIGDIQEAPTNYTFTGGDFPTLLFRLVFGTPTFRVDVVDPNIKLVGTLNSRAERHGGPFFTFPRPHNGGSFAQVKVVGPLAEFNFVPRNNEDDNAFNTLALQEPTFANGTQIPNGSYRFLIRALRVTGDAKKEEDYESWLSPIIGVTP</sequence>
<dbReference type="PRINTS" id="PR00723">
    <property type="entry name" value="SUBTILISIN"/>
</dbReference>
<evidence type="ECO:0000256" key="2">
    <source>
        <dbReference type="ARBA" id="ARBA00022512"/>
    </source>
</evidence>
<evidence type="ECO:0000313" key="16">
    <source>
        <dbReference type="Proteomes" id="UP000076154"/>
    </source>
</evidence>
<evidence type="ECO:0000256" key="7">
    <source>
        <dbReference type="ARBA" id="ARBA00022825"/>
    </source>
</evidence>
<protein>
    <submittedName>
        <fullName evidence="15">Minor extracellular protease vpr</fullName>
    </submittedName>
</protein>
<evidence type="ECO:0000256" key="3">
    <source>
        <dbReference type="ARBA" id="ARBA00022525"/>
    </source>
</evidence>
<feature type="domain" description="Peptidase S8/S53" evidence="12">
    <location>
        <begin position="158"/>
        <end position="583"/>
    </location>
</feature>